<dbReference type="PRINTS" id="PR01217">
    <property type="entry name" value="PRICHEXTENSN"/>
</dbReference>
<keyword evidence="9" id="KW-0472">Membrane</keyword>
<keyword evidence="4" id="KW-1003">Cell membrane</keyword>
<dbReference type="NCBIfam" id="TIGR01352">
    <property type="entry name" value="tonB_Cterm"/>
    <property type="match status" value="1"/>
</dbReference>
<dbReference type="RefSeq" id="WP_110522652.1">
    <property type="nucleotide sequence ID" value="NZ_QKOE01000001.1"/>
</dbReference>
<protein>
    <submittedName>
        <fullName evidence="12">Energy transducer TonB</fullName>
    </submittedName>
</protein>
<dbReference type="PANTHER" id="PTHR33446:SF2">
    <property type="entry name" value="PROTEIN TONB"/>
    <property type="match status" value="1"/>
</dbReference>
<evidence type="ECO:0000313" key="12">
    <source>
        <dbReference type="EMBL" id="PZA18351.1"/>
    </source>
</evidence>
<evidence type="ECO:0000259" key="11">
    <source>
        <dbReference type="PROSITE" id="PS52015"/>
    </source>
</evidence>
<evidence type="ECO:0000256" key="3">
    <source>
        <dbReference type="ARBA" id="ARBA00022448"/>
    </source>
</evidence>
<evidence type="ECO:0000256" key="2">
    <source>
        <dbReference type="ARBA" id="ARBA00006555"/>
    </source>
</evidence>
<dbReference type="GO" id="GO:0015031">
    <property type="term" value="P:protein transport"/>
    <property type="evidence" value="ECO:0007669"/>
    <property type="project" value="UniProtKB-KW"/>
</dbReference>
<evidence type="ECO:0000256" key="6">
    <source>
        <dbReference type="ARBA" id="ARBA00022692"/>
    </source>
</evidence>
<reference evidence="12 13" key="1">
    <citation type="submission" date="2018-06" db="EMBL/GenBank/DDBJ databases">
        <title>Azoarcus communis strain SWub3 genome.</title>
        <authorList>
            <person name="Zorraquino Salvo V."/>
            <person name="Toubiana D."/>
            <person name="Blumwald E."/>
        </authorList>
    </citation>
    <scope>NUCLEOTIDE SEQUENCE [LARGE SCALE GENOMIC DNA]</scope>
    <source>
        <strain evidence="12 13">SWub3</strain>
    </source>
</reference>
<evidence type="ECO:0000256" key="5">
    <source>
        <dbReference type="ARBA" id="ARBA00022519"/>
    </source>
</evidence>
<comment type="caution">
    <text evidence="12">The sequence shown here is derived from an EMBL/GenBank/DDBJ whole genome shotgun (WGS) entry which is preliminary data.</text>
</comment>
<sequence length="270" mass="28436">MQSAAHALSLHDPFPEPRTVAPISNRTAPAADTARTPRRRGERQALAVLVLSLHAFGLYALTSQFSPPVSPPEIQPISISFIPLAAPPAPVVEPPAPPPPEPVKRAEPPKPVKPAPRPPKPLAPVKPPPEPVISESATALSSDVPVAPPAEATPAPTTPLPAPAAESIAPAAPAPVTAARFDADYLNNPAPAYPPLSRRMREEGKVMLRVTVTPDGLPGRIEIARSSGSERLDQAATNAVRQWRFVAARQGERAIEASVLVPIIFKLEGN</sequence>
<dbReference type="Gene3D" id="3.30.1150.10">
    <property type="match status" value="1"/>
</dbReference>
<dbReference type="InterPro" id="IPR037682">
    <property type="entry name" value="TonB_C"/>
</dbReference>
<feature type="region of interest" description="Disordered" evidence="10">
    <location>
        <begin position="1"/>
        <end position="40"/>
    </location>
</feature>
<dbReference type="SUPFAM" id="SSF74653">
    <property type="entry name" value="TolA/TonB C-terminal domain"/>
    <property type="match status" value="1"/>
</dbReference>
<dbReference type="GO" id="GO:0098797">
    <property type="term" value="C:plasma membrane protein complex"/>
    <property type="evidence" value="ECO:0007669"/>
    <property type="project" value="TreeGrafter"/>
</dbReference>
<comment type="subcellular location">
    <subcellularLocation>
        <location evidence="1">Cell inner membrane</location>
        <topology evidence="1">Single-pass membrane protein</topology>
        <orientation evidence="1">Periplasmic side</orientation>
    </subcellularLocation>
</comment>
<keyword evidence="7" id="KW-0653">Protein transport</keyword>
<evidence type="ECO:0000256" key="1">
    <source>
        <dbReference type="ARBA" id="ARBA00004383"/>
    </source>
</evidence>
<proteinExistence type="inferred from homology"/>
<dbReference type="GO" id="GO:0031992">
    <property type="term" value="F:energy transducer activity"/>
    <property type="evidence" value="ECO:0007669"/>
    <property type="project" value="TreeGrafter"/>
</dbReference>
<dbReference type="OrthoDB" id="9792439at2"/>
<dbReference type="InterPro" id="IPR006260">
    <property type="entry name" value="TonB/TolA_C"/>
</dbReference>
<feature type="compositionally biased region" description="Pro residues" evidence="10">
    <location>
        <begin position="92"/>
        <end position="101"/>
    </location>
</feature>
<dbReference type="PROSITE" id="PS52015">
    <property type="entry name" value="TONB_CTD"/>
    <property type="match status" value="1"/>
</dbReference>
<gene>
    <name evidence="12" type="ORF">DNK49_02150</name>
</gene>
<feature type="compositionally biased region" description="Pro residues" evidence="10">
    <location>
        <begin position="111"/>
        <end position="131"/>
    </location>
</feature>
<feature type="domain" description="TonB C-terminal" evidence="11">
    <location>
        <begin position="178"/>
        <end position="270"/>
    </location>
</feature>
<evidence type="ECO:0000256" key="9">
    <source>
        <dbReference type="ARBA" id="ARBA00023136"/>
    </source>
</evidence>
<dbReference type="Pfam" id="PF03544">
    <property type="entry name" value="TonB_C"/>
    <property type="match status" value="1"/>
</dbReference>
<evidence type="ECO:0000256" key="7">
    <source>
        <dbReference type="ARBA" id="ARBA00022927"/>
    </source>
</evidence>
<evidence type="ECO:0000256" key="8">
    <source>
        <dbReference type="ARBA" id="ARBA00022989"/>
    </source>
</evidence>
<keyword evidence="8" id="KW-1133">Transmembrane helix</keyword>
<dbReference type="EMBL" id="QKOE01000001">
    <property type="protein sequence ID" value="PZA18351.1"/>
    <property type="molecule type" value="Genomic_DNA"/>
</dbReference>
<feature type="region of interest" description="Disordered" evidence="10">
    <location>
        <begin position="92"/>
        <end position="165"/>
    </location>
</feature>
<dbReference type="InterPro" id="IPR051045">
    <property type="entry name" value="TonB-dependent_transducer"/>
</dbReference>
<keyword evidence="6" id="KW-0812">Transmembrane</keyword>
<evidence type="ECO:0000256" key="4">
    <source>
        <dbReference type="ARBA" id="ARBA00022475"/>
    </source>
</evidence>
<dbReference type="GO" id="GO:0055085">
    <property type="term" value="P:transmembrane transport"/>
    <property type="evidence" value="ECO:0007669"/>
    <property type="project" value="InterPro"/>
</dbReference>
<dbReference type="AlphaFoldDB" id="A0A323V1F0"/>
<evidence type="ECO:0000313" key="13">
    <source>
        <dbReference type="Proteomes" id="UP000248259"/>
    </source>
</evidence>
<dbReference type="Proteomes" id="UP000248259">
    <property type="component" value="Unassembled WGS sequence"/>
</dbReference>
<name>A0A323V1F0_9RHOO</name>
<comment type="similarity">
    <text evidence="2">Belongs to the TonB family.</text>
</comment>
<keyword evidence="5" id="KW-0997">Cell inner membrane</keyword>
<accession>A0A323V1F0</accession>
<keyword evidence="3" id="KW-0813">Transport</keyword>
<dbReference type="PANTHER" id="PTHR33446">
    <property type="entry name" value="PROTEIN TONB-RELATED"/>
    <property type="match status" value="1"/>
</dbReference>
<organism evidence="12 13">
    <name type="scientific">Parazoarcus communis SWub3 = DSM 12120</name>
    <dbReference type="NCBI Taxonomy" id="1121029"/>
    <lineage>
        <taxon>Bacteria</taxon>
        <taxon>Pseudomonadati</taxon>
        <taxon>Pseudomonadota</taxon>
        <taxon>Betaproteobacteria</taxon>
        <taxon>Rhodocyclales</taxon>
        <taxon>Zoogloeaceae</taxon>
        <taxon>Parazoarcus</taxon>
    </lineage>
</organism>
<keyword evidence="13" id="KW-1185">Reference proteome</keyword>
<evidence type="ECO:0000256" key="10">
    <source>
        <dbReference type="SAM" id="MobiDB-lite"/>
    </source>
</evidence>